<evidence type="ECO:0000313" key="2">
    <source>
        <dbReference type="EMBL" id="KGN36355.1"/>
    </source>
</evidence>
<keyword evidence="3" id="KW-1185">Reference proteome</keyword>
<evidence type="ECO:0000259" key="1">
    <source>
        <dbReference type="Pfam" id="PF12770"/>
    </source>
</evidence>
<gene>
    <name evidence="2" type="ORF">N803_05995</name>
</gene>
<organism evidence="2 3">
    <name type="scientific">Knoellia subterranea KCTC 19937</name>
    <dbReference type="NCBI Taxonomy" id="1385521"/>
    <lineage>
        <taxon>Bacteria</taxon>
        <taxon>Bacillati</taxon>
        <taxon>Actinomycetota</taxon>
        <taxon>Actinomycetes</taxon>
        <taxon>Micrococcales</taxon>
        <taxon>Intrasporangiaceae</taxon>
        <taxon>Knoellia</taxon>
    </lineage>
</organism>
<reference evidence="2 3" key="1">
    <citation type="submission" date="2013-08" db="EMBL/GenBank/DDBJ databases">
        <title>The genome sequence of Knoellia subterranea.</title>
        <authorList>
            <person name="Zhu W."/>
            <person name="Wang G."/>
        </authorList>
    </citation>
    <scope>NUCLEOTIDE SEQUENCE [LARGE SCALE GENOMIC DNA]</scope>
    <source>
        <strain evidence="2 3">KCTC 19937</strain>
    </source>
</reference>
<dbReference type="STRING" id="1385521.N803_05995"/>
<name>A0A0A0JFX5_9MICO</name>
<evidence type="ECO:0000313" key="3">
    <source>
        <dbReference type="Proteomes" id="UP000030011"/>
    </source>
</evidence>
<dbReference type="OrthoDB" id="9761935at2"/>
<sequence>MTLAEEVLQVALNAPDTLPARLQAAGALPPDVAVEVAQAGFTALDAGDLPRARAAFGAAMLMFSNNDDWPRAITCGVQHAEICKVLATTEDEHSSARDRAVGMRGLARRLRLATQAFNAGVVVADSAWFAGQSAREQRDHEAYGRWLLVTLDDCVDALTLIETDPTGGRARNLISLVGVAVREVQQTPWLDAEQSQADAALRKVALATESFVAPGTHSFTGGASSQTDLELVLAGLSYQWGSPDVARARLTHVAETAHAGGDLTTFIEAVSTLYAGERECYRLTDTLIAVTERFAGAVDDFRSSSRSRAGRLWMAQQLDELSGDMVTDEFTRLVGRDVERAYQAVERFRARTLLDEMTGHVRELEPSLRDRAAALGAAVLHLEAPPTLDDDVGDQIRLVSRLPIGGLTADPERLRTLATLEALHAESDAGFIGTEPIGSLDSVIGRLAPDEAIVTYHIPYDALDPAGTLLIMAITPRGPLTLHLPLHPGEGVGHFIGRIQVDGRQPIDASPLAELIVNTRMSILDNDGDADPRLAELYRILVAPLKEAGLAIRDFRTLFIVPHGILHAVPFAALRTPEGRCLVEDVATVVVPSVSVWEVLREREATAPRRFVGFANPSVTDYEPLPQAELEVAEVRSLLSQLEASVLVGDEASESALRRWSPGADVVHLATHGEFPEADAMNLHRVLLSATEEHDGHVNAEELRSLDLRSAQLVVLSICDGGVYRFGPGDEPYGLLSALLAAGARNVLGPLWAVEDTQTRLLMTTFYRRLLADGPAVALQHAVVDRLRAGAQIRDWAGFVLFGGGMWATA</sequence>
<protein>
    <recommendedName>
        <fullName evidence="1">CHAT domain-containing protein</fullName>
    </recommendedName>
</protein>
<dbReference type="AlphaFoldDB" id="A0A0A0JFX5"/>
<dbReference type="InterPro" id="IPR024983">
    <property type="entry name" value="CHAT_dom"/>
</dbReference>
<dbReference type="Pfam" id="PF12770">
    <property type="entry name" value="CHAT"/>
    <property type="match status" value="1"/>
</dbReference>
<proteinExistence type="predicted"/>
<dbReference type="EMBL" id="AVPK01000012">
    <property type="protein sequence ID" value="KGN36355.1"/>
    <property type="molecule type" value="Genomic_DNA"/>
</dbReference>
<feature type="domain" description="CHAT" evidence="1">
    <location>
        <begin position="533"/>
        <end position="803"/>
    </location>
</feature>
<accession>A0A0A0JFX5</accession>
<dbReference type="eggNOG" id="COG4995">
    <property type="taxonomic scope" value="Bacteria"/>
</dbReference>
<dbReference type="RefSeq" id="WP_035907050.1">
    <property type="nucleotide sequence ID" value="NZ_AVPK01000012.1"/>
</dbReference>
<comment type="caution">
    <text evidence="2">The sequence shown here is derived from an EMBL/GenBank/DDBJ whole genome shotgun (WGS) entry which is preliminary data.</text>
</comment>
<dbReference type="Proteomes" id="UP000030011">
    <property type="component" value="Unassembled WGS sequence"/>
</dbReference>